<dbReference type="Pfam" id="PF01668">
    <property type="entry name" value="SmpB"/>
    <property type="match status" value="1"/>
</dbReference>
<dbReference type="GO" id="GO:0070930">
    <property type="term" value="P:trans-translation-dependent protein tagging"/>
    <property type="evidence" value="ECO:0007669"/>
    <property type="project" value="TreeGrafter"/>
</dbReference>
<dbReference type="CDD" id="cd09294">
    <property type="entry name" value="SmpB"/>
    <property type="match status" value="1"/>
</dbReference>
<dbReference type="Proteomes" id="UP000006621">
    <property type="component" value="Chromosome"/>
</dbReference>
<evidence type="ECO:0000313" key="5">
    <source>
        <dbReference type="Proteomes" id="UP000006621"/>
    </source>
</evidence>
<comment type="subcellular location">
    <subcellularLocation>
        <location evidence="3">Cytoplasm</location>
    </subcellularLocation>
    <text evidence="3">The tmRNA-SmpB complex associates with stalled 70S ribosomes.</text>
</comment>
<dbReference type="PANTHER" id="PTHR30308:SF2">
    <property type="entry name" value="SSRA-BINDING PROTEIN"/>
    <property type="match status" value="1"/>
</dbReference>
<dbReference type="NCBIfam" id="NF003843">
    <property type="entry name" value="PRK05422.1"/>
    <property type="match status" value="1"/>
</dbReference>
<dbReference type="NCBIfam" id="TIGR00086">
    <property type="entry name" value="smpB"/>
    <property type="match status" value="1"/>
</dbReference>
<dbReference type="InterPro" id="IPR023620">
    <property type="entry name" value="SmpB"/>
</dbReference>
<dbReference type="eggNOG" id="COG0691">
    <property type="taxonomic scope" value="Bacteria"/>
</dbReference>
<reference evidence="4 5" key="1">
    <citation type="journal article" date="2011" name="Stand. Genomic Sci.">
        <title>Genome sequence of the moderately thermophilic halophile Flexistipes sinusarabici strain (MAS10).</title>
        <authorList>
            <person name="Lapidus A."/>
            <person name="Chertkov O."/>
            <person name="Nolan M."/>
            <person name="Lucas S."/>
            <person name="Hammon N."/>
            <person name="Deshpande S."/>
            <person name="Cheng J.F."/>
            <person name="Tapia R."/>
            <person name="Han C."/>
            <person name="Goodwin L."/>
            <person name="Pitluck S."/>
            <person name="Liolios K."/>
            <person name="Pagani I."/>
            <person name="Ivanova N."/>
            <person name="Huntemann M."/>
            <person name="Mavromatis K."/>
            <person name="Mikhailova N."/>
            <person name="Pati A."/>
            <person name="Chen A."/>
            <person name="Palaniappan K."/>
            <person name="Land M."/>
            <person name="Hauser L."/>
            <person name="Brambilla E.M."/>
            <person name="Rohde M."/>
            <person name="Abt B."/>
            <person name="Spring S."/>
            <person name="Goker M."/>
            <person name="Bristow J."/>
            <person name="Eisen J.A."/>
            <person name="Markowitz V."/>
            <person name="Hugenholtz P."/>
            <person name="Kyrpides N.C."/>
            <person name="Klenk H.P."/>
            <person name="Woyke T."/>
        </authorList>
    </citation>
    <scope>NUCLEOTIDE SEQUENCE [LARGE SCALE GENOMIC DNA]</scope>
    <source>
        <strain evidence="5">DSM 4947 / MAS 10</strain>
    </source>
</reference>
<accession>F8E3M6</accession>
<dbReference type="GO" id="GO:0003723">
    <property type="term" value="F:RNA binding"/>
    <property type="evidence" value="ECO:0007669"/>
    <property type="project" value="UniProtKB-UniRule"/>
</dbReference>
<reference evidence="5" key="2">
    <citation type="submission" date="2011-06" db="EMBL/GenBank/DDBJ databases">
        <title>The complete genome of Flexistipes sinusarabici DSM 4947.</title>
        <authorList>
            <person name="Lucas S."/>
            <person name="Han J."/>
            <person name="Lapidus A."/>
            <person name="Bruce D."/>
            <person name="Goodwin L."/>
            <person name="Pitluck S."/>
            <person name="Peters L."/>
            <person name="Kyrpides N."/>
            <person name="Mavromatis K."/>
            <person name="Ivanova N."/>
            <person name="Mikhailova N."/>
            <person name="Chertkov O."/>
            <person name="Detter J.C."/>
            <person name="Tapia R."/>
            <person name="Han C."/>
            <person name="Land M."/>
            <person name="Hauser L."/>
            <person name="Markowitz V."/>
            <person name="Cheng J.-F."/>
            <person name="Hugenholtz P."/>
            <person name="Woyke T."/>
            <person name="Wu D."/>
            <person name="Spring S."/>
            <person name="Schroeder M."/>
            <person name="Brambilla E."/>
            <person name="Klenk H.-P."/>
            <person name="Eisen J.A."/>
        </authorList>
    </citation>
    <scope>NUCLEOTIDE SEQUENCE [LARGE SCALE GENOMIC DNA]</scope>
    <source>
        <strain evidence="5">DSM 4947 / MAS 10</strain>
    </source>
</reference>
<organism evidence="4 5">
    <name type="scientific">Flexistipes sinusarabici (strain ATCC 49648 / DSM 4947 / MAS 10)</name>
    <dbReference type="NCBI Taxonomy" id="717231"/>
    <lineage>
        <taxon>Bacteria</taxon>
        <taxon>Pseudomonadati</taxon>
        <taxon>Deferribacterota</taxon>
        <taxon>Deferribacteres</taxon>
        <taxon>Deferribacterales</taxon>
        <taxon>Flexistipitaceae</taxon>
        <taxon>Flexistipes</taxon>
    </lineage>
</organism>
<evidence type="ECO:0000256" key="2">
    <source>
        <dbReference type="ARBA" id="ARBA00022884"/>
    </source>
</evidence>
<dbReference type="GO" id="GO:0005829">
    <property type="term" value="C:cytosol"/>
    <property type="evidence" value="ECO:0007669"/>
    <property type="project" value="TreeGrafter"/>
</dbReference>
<dbReference type="HAMAP" id="MF_00023">
    <property type="entry name" value="SmpB"/>
    <property type="match status" value="1"/>
</dbReference>
<comment type="similarity">
    <text evidence="3">Belongs to the SmpB family.</text>
</comment>
<dbReference type="STRING" id="717231.Flexsi_0622"/>
<evidence type="ECO:0000256" key="1">
    <source>
        <dbReference type="ARBA" id="ARBA00022490"/>
    </source>
</evidence>
<dbReference type="InterPro" id="IPR000037">
    <property type="entry name" value="SsrA-bd_prot"/>
</dbReference>
<dbReference type="PROSITE" id="PS01317">
    <property type="entry name" value="SSRP"/>
    <property type="match status" value="1"/>
</dbReference>
<name>F8E3M6_FLESM</name>
<dbReference type="HOGENOM" id="CLU_108953_0_0_0"/>
<dbReference type="KEGG" id="fsi:Flexsi_0622"/>
<dbReference type="SUPFAM" id="SSF74982">
    <property type="entry name" value="Small protein B (SmpB)"/>
    <property type="match status" value="1"/>
</dbReference>
<dbReference type="EMBL" id="CP002858">
    <property type="protein sequence ID" value="AEI14299.1"/>
    <property type="molecule type" value="Genomic_DNA"/>
</dbReference>
<comment type="function">
    <text evidence="3">Required for rescue of stalled ribosomes mediated by trans-translation. Binds to transfer-messenger RNA (tmRNA), required for stable association of tmRNA with ribosomes. tmRNA and SmpB together mimic tRNA shape, replacing the anticodon stem-loop with SmpB. tmRNA is encoded by the ssrA gene; the 2 termini fold to resemble tRNA(Ala) and it encodes a 'tag peptide', a short internal open reading frame. During trans-translation Ala-aminoacylated tmRNA acts like a tRNA, entering the A-site of stalled ribosomes, displacing the stalled mRNA. The ribosome then switches to translate the ORF on the tmRNA; the nascent peptide is terminated with the 'tag peptide' encoded by the tmRNA and targeted for degradation. The ribosome is freed to recommence translation, which seems to be the essential function of trans-translation.</text>
</comment>
<keyword evidence="5" id="KW-1185">Reference proteome</keyword>
<sequence>MKVLATNRKAYHDFEIFEKFEAGISLLGTEVKSAKNGKINLKDSHVKIRDGEAFFINCHISPYTQANIENHDPTRTRKLLLHKREINKLMGKTNEKGLTVIPLKFYLKNNLIKLEIALARGKKLHDKRETIKRKDMERDINRDLKNKYKIK</sequence>
<dbReference type="PANTHER" id="PTHR30308">
    <property type="entry name" value="TMRNA-BINDING COMPONENT OF TRANS-TRANSLATION TAGGING COMPLEX"/>
    <property type="match status" value="1"/>
</dbReference>
<proteinExistence type="inferred from homology"/>
<dbReference type="Gene3D" id="2.40.280.10">
    <property type="match status" value="1"/>
</dbReference>
<protein>
    <recommendedName>
        <fullName evidence="3">SsrA-binding protein</fullName>
    </recommendedName>
    <alternativeName>
        <fullName evidence="3">Small protein B</fullName>
    </alternativeName>
</protein>
<evidence type="ECO:0000313" key="4">
    <source>
        <dbReference type="EMBL" id="AEI14299.1"/>
    </source>
</evidence>
<keyword evidence="1 3" id="KW-0963">Cytoplasm</keyword>
<evidence type="ECO:0000256" key="3">
    <source>
        <dbReference type="HAMAP-Rule" id="MF_00023"/>
    </source>
</evidence>
<dbReference type="GO" id="GO:0070929">
    <property type="term" value="P:trans-translation"/>
    <property type="evidence" value="ECO:0007669"/>
    <property type="project" value="UniProtKB-UniRule"/>
</dbReference>
<dbReference type="InterPro" id="IPR020081">
    <property type="entry name" value="SsrA-bd_prot_CS"/>
</dbReference>
<dbReference type="RefSeq" id="WP_013885804.1">
    <property type="nucleotide sequence ID" value="NC_015672.1"/>
</dbReference>
<dbReference type="OrthoDB" id="9805462at2"/>
<gene>
    <name evidence="3" type="primary">smpB</name>
    <name evidence="4" type="ordered locus">Flexsi_0622</name>
</gene>
<keyword evidence="2 3" id="KW-0694">RNA-binding</keyword>
<dbReference type="AlphaFoldDB" id="F8E3M6"/>